<dbReference type="InterPro" id="IPR023809">
    <property type="entry name" value="Thiopep_bacteriocin_synth_dom"/>
</dbReference>
<proteinExistence type="predicted"/>
<feature type="domain" description="Thiopeptide-type bacteriocin biosynthesis" evidence="1">
    <location>
        <begin position="3"/>
        <end position="255"/>
    </location>
</feature>
<sequence>MNWTSLHIFYFDNNKELLVKCIYNMYLNNFFDKFFYINYWDGGPHIRLRIANITKNEKEIIIKTIQKFIQENPSLSKISEKDYLITSNNFADKENSEILELQKNNTILEIEYKPEIDKYLNNEGVHISEDIFFISSLNSLTYLKNSPNKEMVYMHSLQFANYILKYFLNTKQTVLFLKEYERYWHSFSNSDIKSTKLIRIPHKKFAEFDDPFSKIKANFTHSEQMGFIFNYIHLTNNRLGIKPFEEAILSSILTKFWGDEYENKSNK</sequence>
<dbReference type="RefSeq" id="WP_172686361.1">
    <property type="nucleotide sequence ID" value="NZ_KM613043.1"/>
</dbReference>
<dbReference type="Pfam" id="PF14028">
    <property type="entry name" value="Lant_dehydr_C"/>
    <property type="match status" value="1"/>
</dbReference>
<evidence type="ECO:0000313" key="2">
    <source>
        <dbReference type="EMBL" id="AIU53947.1"/>
    </source>
</evidence>
<geneLocation type="plasmid" evidence="2">
    <name>pBac115</name>
</geneLocation>
<keyword evidence="2" id="KW-0614">Plasmid</keyword>
<name>A0A097PTA3_9STAP</name>
<reference evidence="2" key="1">
    <citation type="journal article" date="2014" name="J. Bacteriol.">
        <title>Characterization of a novel plasmid-borne thiopeptide gene cluster in Staphylococcus epidermidis strain 115.</title>
        <authorList>
            <person name="Bennallack P.R."/>
            <person name="Burt S.R."/>
            <person name="Heder M.J."/>
            <person name="Robison R.A."/>
            <person name="Griffitts J.S."/>
        </authorList>
    </citation>
    <scope>NUCLEOTIDE SEQUENCE</scope>
    <source>
        <strain evidence="2">115</strain>
        <plasmid evidence="2">pBac115</plasmid>
    </source>
</reference>
<organism evidence="2">
    <name type="scientific">Macrococcoides caseolyticum</name>
    <dbReference type="NCBI Taxonomy" id="69966"/>
    <lineage>
        <taxon>Bacteria</taxon>
        <taxon>Bacillati</taxon>
        <taxon>Bacillota</taxon>
        <taxon>Bacilli</taxon>
        <taxon>Bacillales</taxon>
        <taxon>Staphylococcaceae</taxon>
        <taxon>Macrococcoides</taxon>
    </lineage>
</organism>
<protein>
    <submittedName>
        <fullName evidence="2">TclL</fullName>
    </submittedName>
</protein>
<dbReference type="EMBL" id="KM613043">
    <property type="protein sequence ID" value="AIU53947.1"/>
    <property type="molecule type" value="Genomic_DNA"/>
</dbReference>
<dbReference type="AlphaFoldDB" id="A0A097PTA3"/>
<gene>
    <name evidence="2" type="primary">tclL</name>
</gene>
<accession>A0A097PTA3</accession>
<evidence type="ECO:0000259" key="1">
    <source>
        <dbReference type="Pfam" id="PF14028"/>
    </source>
</evidence>